<dbReference type="Proteomes" id="UP000194159">
    <property type="component" value="Plasmid pRetNXC12e"/>
</dbReference>
<dbReference type="EMBL" id="CP020911">
    <property type="protein sequence ID" value="ARQ13724.1"/>
    <property type="molecule type" value="Genomic_DNA"/>
</dbReference>
<dbReference type="RefSeq" id="WP_198388449.1">
    <property type="nucleotide sequence ID" value="NZ_CP020911.1"/>
</dbReference>
<accession>A0AAN1EN64</accession>
<evidence type="ECO:0000313" key="1">
    <source>
        <dbReference type="EMBL" id="ARQ13724.1"/>
    </source>
</evidence>
<keyword evidence="1" id="KW-0614">Plasmid</keyword>
<dbReference type="AlphaFoldDB" id="A0AAN1EN64"/>
<gene>
    <name evidence="1" type="ORF">NXC12_PE00122</name>
</gene>
<evidence type="ECO:0000313" key="2">
    <source>
        <dbReference type="Proteomes" id="UP000194159"/>
    </source>
</evidence>
<sequence length="169" mass="19450">MTKTMEWLQAKAPGFKNLSKDEQNAIADFSLLWSLFESRVLNTEGNVKNICAAVESWHDASTLDADAFDPELAYFRERYYATGAFTYHFNHLHFRKPDREDLVRAVIDGSDNDPRSRMAAILIIVFRYRNNLFHGVKWQYNLEGQFGNFTAANAILMKVLERYGALTEG</sequence>
<reference evidence="1 2" key="1">
    <citation type="submission" date="2017-04" db="EMBL/GenBank/DDBJ databases">
        <title>Complete genome sequences of Rhizobium genomic linages associated to common bean (phaseolus vulgaris).</title>
        <authorList>
            <person name="Santamaria R.I."/>
            <person name="Bustos P."/>
            <person name="Perez-Carrascal O."/>
            <person name="Martinez-Flores I."/>
            <person name="Juarez S."/>
            <person name="Lozano L."/>
            <person name="Miranda F."/>
            <person name="Vinuesa P."/>
            <person name="Martinez-Romero E."/>
            <person name="Cevallos M.A."/>
            <person name="Romero D."/>
            <person name="Davila G."/>
            <person name="Gonzalez V."/>
        </authorList>
    </citation>
    <scope>NUCLEOTIDE SEQUENCE [LARGE SCALE GENOMIC DNA]</scope>
    <source>
        <strain evidence="1 2">NXC12</strain>
        <plasmid evidence="2">pretnxc12e</plasmid>
    </source>
</reference>
<geneLocation type="plasmid" evidence="2">
    <name>pretnxc12e</name>
</geneLocation>
<name>A0AAN1EN64_RHIET</name>
<protein>
    <submittedName>
        <fullName evidence="1">Uncharacterized protein</fullName>
    </submittedName>
</protein>
<proteinExistence type="predicted"/>
<organism evidence="1 2">
    <name type="scientific">Rhizobium etli</name>
    <dbReference type="NCBI Taxonomy" id="29449"/>
    <lineage>
        <taxon>Bacteria</taxon>
        <taxon>Pseudomonadati</taxon>
        <taxon>Pseudomonadota</taxon>
        <taxon>Alphaproteobacteria</taxon>
        <taxon>Hyphomicrobiales</taxon>
        <taxon>Rhizobiaceae</taxon>
        <taxon>Rhizobium/Agrobacterium group</taxon>
        <taxon>Rhizobium</taxon>
    </lineage>
</organism>